<accession>A0ACB7NXY3</accession>
<organism evidence="1 2">
    <name type="scientific">Chaetomium tenue</name>
    <dbReference type="NCBI Taxonomy" id="1854479"/>
    <lineage>
        <taxon>Eukaryota</taxon>
        <taxon>Fungi</taxon>
        <taxon>Dikarya</taxon>
        <taxon>Ascomycota</taxon>
        <taxon>Pezizomycotina</taxon>
        <taxon>Sordariomycetes</taxon>
        <taxon>Sordariomycetidae</taxon>
        <taxon>Sordariales</taxon>
        <taxon>Chaetomiaceae</taxon>
        <taxon>Chaetomium</taxon>
    </lineage>
</organism>
<sequence length="275" mass="30837">MCATCRGGQRRLTLSRFGPALGGPRHSLKKVSLNTGRPAWFWRDGIRLDWARNSPASPQLPSFPAPNAQQPTYFMAARSIANSPTGLPCSEFAQWSVSLAGNYASFGSGAALRNSHSPTTNRTRRMMEGQPTGGVYSEFVTGLAGFERLCLAIHRRYPMTNRWDLARPAPEKHRTMRSATRPIRRGRWNFVGKETCHHHGENHCRAPSIQQPTSYFWAGQDRRAQPSVPDKIRLTVGMICMYTSSLLRGRQTLRKGRMSMISSSSPRHKEILPES</sequence>
<reference evidence="1 2" key="1">
    <citation type="journal article" date="2021" name="Nat. Commun.">
        <title>Genetic determinants of endophytism in the Arabidopsis root mycobiome.</title>
        <authorList>
            <person name="Mesny F."/>
            <person name="Miyauchi S."/>
            <person name="Thiergart T."/>
            <person name="Pickel B."/>
            <person name="Atanasova L."/>
            <person name="Karlsson M."/>
            <person name="Huettel B."/>
            <person name="Barry K.W."/>
            <person name="Haridas S."/>
            <person name="Chen C."/>
            <person name="Bauer D."/>
            <person name="Andreopoulos W."/>
            <person name="Pangilinan J."/>
            <person name="LaButti K."/>
            <person name="Riley R."/>
            <person name="Lipzen A."/>
            <person name="Clum A."/>
            <person name="Drula E."/>
            <person name="Henrissat B."/>
            <person name="Kohler A."/>
            <person name="Grigoriev I.V."/>
            <person name="Martin F.M."/>
            <person name="Hacquard S."/>
        </authorList>
    </citation>
    <scope>NUCLEOTIDE SEQUENCE [LARGE SCALE GENOMIC DNA]</scope>
    <source>
        <strain evidence="1 2">MPI-SDFR-AT-0079</strain>
    </source>
</reference>
<dbReference type="EMBL" id="JAGIZQ010000007">
    <property type="protein sequence ID" value="KAH6617315.1"/>
    <property type="molecule type" value="Genomic_DNA"/>
</dbReference>
<evidence type="ECO:0000313" key="2">
    <source>
        <dbReference type="Proteomes" id="UP000724584"/>
    </source>
</evidence>
<name>A0ACB7NXY3_9PEZI</name>
<comment type="caution">
    <text evidence="1">The sequence shown here is derived from an EMBL/GenBank/DDBJ whole genome shotgun (WGS) entry which is preliminary data.</text>
</comment>
<protein>
    <submittedName>
        <fullName evidence="1">Uncharacterized protein</fullName>
    </submittedName>
</protein>
<evidence type="ECO:0000313" key="1">
    <source>
        <dbReference type="EMBL" id="KAH6617315.1"/>
    </source>
</evidence>
<gene>
    <name evidence="1" type="ORF">F5144DRAFT_389482</name>
</gene>
<keyword evidence="2" id="KW-1185">Reference proteome</keyword>
<dbReference type="Proteomes" id="UP000724584">
    <property type="component" value="Unassembled WGS sequence"/>
</dbReference>
<proteinExistence type="predicted"/>